<comment type="caution">
    <text evidence="20">The sequence shown here is derived from an EMBL/GenBank/DDBJ whole genome shotgun (WGS) entry which is preliminary data.</text>
</comment>
<keyword evidence="7 20" id="KW-0808">Transferase</keyword>
<keyword evidence="13 16" id="KW-0472">Membrane</keyword>
<keyword evidence="14" id="KW-0829">Tyrosine-protein kinase</keyword>
<dbReference type="InterPro" id="IPR003856">
    <property type="entry name" value="LPS_length_determ_N"/>
</dbReference>
<evidence type="ECO:0000256" key="5">
    <source>
        <dbReference type="ARBA" id="ARBA00022475"/>
    </source>
</evidence>
<dbReference type="Gene3D" id="3.40.50.300">
    <property type="entry name" value="P-loop containing nucleotide triphosphate hydrolases"/>
    <property type="match status" value="1"/>
</dbReference>
<keyword evidence="10" id="KW-0418">Kinase</keyword>
<feature type="transmembrane region" description="Helical" evidence="16">
    <location>
        <begin position="30"/>
        <end position="49"/>
    </location>
</feature>
<evidence type="ECO:0000256" key="11">
    <source>
        <dbReference type="ARBA" id="ARBA00022840"/>
    </source>
</evidence>
<proteinExistence type="inferred from homology"/>
<dbReference type="FunFam" id="3.40.50.300:FF:000527">
    <property type="entry name" value="Tyrosine-protein kinase etk"/>
    <property type="match status" value="1"/>
</dbReference>
<gene>
    <name evidence="20" type="ORF">IAA73_00130</name>
</gene>
<dbReference type="GO" id="GO:0004715">
    <property type="term" value="F:non-membrane spanning protein tyrosine kinase activity"/>
    <property type="evidence" value="ECO:0007669"/>
    <property type="project" value="UniProtKB-EC"/>
</dbReference>
<evidence type="ECO:0000256" key="10">
    <source>
        <dbReference type="ARBA" id="ARBA00022777"/>
    </source>
</evidence>
<keyword evidence="12 16" id="KW-1133">Transmembrane helix</keyword>
<dbReference type="EC" id="2.7.10.2" evidence="4"/>
<evidence type="ECO:0000256" key="1">
    <source>
        <dbReference type="ARBA" id="ARBA00004429"/>
    </source>
</evidence>
<dbReference type="PANTHER" id="PTHR32309">
    <property type="entry name" value="TYROSINE-PROTEIN KINASE"/>
    <property type="match status" value="1"/>
</dbReference>
<dbReference type="InterPro" id="IPR025669">
    <property type="entry name" value="AAA_dom"/>
</dbReference>
<feature type="domain" description="Tyrosine-protein kinase G-rich" evidence="19">
    <location>
        <begin position="444"/>
        <end position="520"/>
    </location>
</feature>
<keyword evidence="9" id="KW-0547">Nucleotide-binding</keyword>
<dbReference type="GO" id="GO:0042802">
    <property type="term" value="F:identical protein binding"/>
    <property type="evidence" value="ECO:0007669"/>
    <property type="project" value="UniProtKB-ARBA"/>
</dbReference>
<dbReference type="GO" id="GO:0005524">
    <property type="term" value="F:ATP binding"/>
    <property type="evidence" value="ECO:0007669"/>
    <property type="project" value="UniProtKB-KW"/>
</dbReference>
<name>A0A9D9N387_9BACT</name>
<feature type="domain" description="AAA" evidence="18">
    <location>
        <begin position="597"/>
        <end position="708"/>
    </location>
</feature>
<dbReference type="GO" id="GO:0005886">
    <property type="term" value="C:plasma membrane"/>
    <property type="evidence" value="ECO:0007669"/>
    <property type="project" value="UniProtKB-SubCell"/>
</dbReference>
<evidence type="ECO:0000313" key="21">
    <source>
        <dbReference type="Proteomes" id="UP000823641"/>
    </source>
</evidence>
<reference evidence="20" key="2">
    <citation type="journal article" date="2021" name="PeerJ">
        <title>Extensive microbial diversity within the chicken gut microbiome revealed by metagenomics and culture.</title>
        <authorList>
            <person name="Gilroy R."/>
            <person name="Ravi A."/>
            <person name="Getino M."/>
            <person name="Pursley I."/>
            <person name="Horton D.L."/>
            <person name="Alikhan N.F."/>
            <person name="Baker D."/>
            <person name="Gharbi K."/>
            <person name="Hall N."/>
            <person name="Watson M."/>
            <person name="Adriaenssens E.M."/>
            <person name="Foster-Nyarko E."/>
            <person name="Jarju S."/>
            <person name="Secka A."/>
            <person name="Antonio M."/>
            <person name="Oren A."/>
            <person name="Chaudhuri R.R."/>
            <person name="La Ragione R."/>
            <person name="Hildebrand F."/>
            <person name="Pallen M.J."/>
        </authorList>
    </citation>
    <scope>NUCLEOTIDE SEQUENCE</scope>
    <source>
        <strain evidence="20">G3-3990</strain>
    </source>
</reference>
<keyword evidence="11" id="KW-0067">ATP-binding</keyword>
<evidence type="ECO:0000256" key="12">
    <source>
        <dbReference type="ARBA" id="ARBA00022989"/>
    </source>
</evidence>
<dbReference type="CDD" id="cd05387">
    <property type="entry name" value="BY-kinase"/>
    <property type="match status" value="1"/>
</dbReference>
<comment type="subcellular location">
    <subcellularLocation>
        <location evidence="1">Cell inner membrane</location>
        <topology evidence="1">Multi-pass membrane protein</topology>
    </subcellularLocation>
</comment>
<evidence type="ECO:0000256" key="6">
    <source>
        <dbReference type="ARBA" id="ARBA00022519"/>
    </source>
</evidence>
<dbReference type="NCBIfam" id="TIGR01007">
    <property type="entry name" value="eps_fam"/>
    <property type="match status" value="1"/>
</dbReference>
<evidence type="ECO:0000256" key="3">
    <source>
        <dbReference type="ARBA" id="ARBA00008883"/>
    </source>
</evidence>
<protein>
    <recommendedName>
        <fullName evidence="4">non-specific protein-tyrosine kinase</fullName>
        <ecNumber evidence="4">2.7.10.2</ecNumber>
    </recommendedName>
</protein>
<accession>A0A9D9N387</accession>
<dbReference type="AlphaFoldDB" id="A0A9D9N387"/>
<feature type="transmembrane region" description="Helical" evidence="16">
    <location>
        <begin position="500"/>
        <end position="524"/>
    </location>
</feature>
<evidence type="ECO:0000256" key="9">
    <source>
        <dbReference type="ARBA" id="ARBA00022741"/>
    </source>
</evidence>
<dbReference type="InterPro" id="IPR027417">
    <property type="entry name" value="P-loop_NTPase"/>
</dbReference>
<dbReference type="InterPro" id="IPR005702">
    <property type="entry name" value="Wzc-like_C"/>
</dbReference>
<reference evidence="20" key="1">
    <citation type="submission" date="2020-10" db="EMBL/GenBank/DDBJ databases">
        <authorList>
            <person name="Gilroy R."/>
        </authorList>
    </citation>
    <scope>NUCLEOTIDE SEQUENCE</scope>
    <source>
        <strain evidence="20">G3-3990</strain>
    </source>
</reference>
<dbReference type="Pfam" id="PF13807">
    <property type="entry name" value="GNVR"/>
    <property type="match status" value="1"/>
</dbReference>
<keyword evidence="8 16" id="KW-0812">Transmembrane</keyword>
<dbReference type="Pfam" id="PF13614">
    <property type="entry name" value="AAA_31"/>
    <property type="match status" value="1"/>
</dbReference>
<evidence type="ECO:0000259" key="18">
    <source>
        <dbReference type="Pfam" id="PF13614"/>
    </source>
</evidence>
<organism evidence="20 21">
    <name type="scientific">Candidatus Gallipaludibacter merdavium</name>
    <dbReference type="NCBI Taxonomy" id="2840839"/>
    <lineage>
        <taxon>Bacteria</taxon>
        <taxon>Pseudomonadati</taxon>
        <taxon>Bacteroidota</taxon>
        <taxon>Bacteroidia</taxon>
        <taxon>Bacteroidales</taxon>
        <taxon>Candidatus Gallipaludibacter</taxon>
    </lineage>
</organism>
<evidence type="ECO:0000256" key="16">
    <source>
        <dbReference type="SAM" id="Phobius"/>
    </source>
</evidence>
<evidence type="ECO:0000256" key="7">
    <source>
        <dbReference type="ARBA" id="ARBA00022679"/>
    </source>
</evidence>
<dbReference type="Proteomes" id="UP000823641">
    <property type="component" value="Unassembled WGS sequence"/>
</dbReference>
<feature type="domain" description="Polysaccharide chain length determinant N-terminal" evidence="17">
    <location>
        <begin position="17"/>
        <end position="111"/>
    </location>
</feature>
<dbReference type="InterPro" id="IPR050445">
    <property type="entry name" value="Bact_polysacc_biosynth/exp"/>
</dbReference>
<comment type="catalytic activity">
    <reaction evidence="15">
        <text>L-tyrosyl-[protein] + ATP = O-phospho-L-tyrosyl-[protein] + ADP + H(+)</text>
        <dbReference type="Rhea" id="RHEA:10596"/>
        <dbReference type="Rhea" id="RHEA-COMP:10136"/>
        <dbReference type="Rhea" id="RHEA-COMP:20101"/>
        <dbReference type="ChEBI" id="CHEBI:15378"/>
        <dbReference type="ChEBI" id="CHEBI:30616"/>
        <dbReference type="ChEBI" id="CHEBI:46858"/>
        <dbReference type="ChEBI" id="CHEBI:61978"/>
        <dbReference type="ChEBI" id="CHEBI:456216"/>
        <dbReference type="EC" id="2.7.10.2"/>
    </reaction>
</comment>
<dbReference type="InterPro" id="IPR032807">
    <property type="entry name" value="GNVR"/>
</dbReference>
<evidence type="ECO:0000256" key="2">
    <source>
        <dbReference type="ARBA" id="ARBA00007316"/>
    </source>
</evidence>
<dbReference type="PANTHER" id="PTHR32309:SF13">
    <property type="entry name" value="FERRIC ENTEROBACTIN TRANSPORT PROTEIN FEPE"/>
    <property type="match status" value="1"/>
</dbReference>
<evidence type="ECO:0000256" key="4">
    <source>
        <dbReference type="ARBA" id="ARBA00011903"/>
    </source>
</evidence>
<evidence type="ECO:0000313" key="20">
    <source>
        <dbReference type="EMBL" id="MBO8458734.1"/>
    </source>
</evidence>
<evidence type="ECO:0000256" key="14">
    <source>
        <dbReference type="ARBA" id="ARBA00023137"/>
    </source>
</evidence>
<keyword evidence="5" id="KW-1003">Cell membrane</keyword>
<keyword evidence="6" id="KW-0997">Cell inner membrane</keyword>
<sequence>MEQLNNNTIKQNQEDVIDLRKLVFKYLRKWYWFVLSVVLCCALGVFYILRQNPSFQVASTVMIRTDEPDLGSIPGIDMLQNLGLSTGSRVVESELYIINSQTLMRQVIQTLDIQTDYYKKDGLRYTEQYPSSDVRVQFPVLFTDTMKKALRFTLIRRADDYKIKMEYGSSHSDFEETYIVEDLRSPIQTPFGVFSFDERKKLEPGDRMKINTLPMLNKIEAYRKDIKATQVKKESNVLTVSTTTTTPRKAIDMINKLVELYNLDAVIDKNIMASNTARFVDERLQLITKELSDVEEDVERYKKENQLTDISSEARLFLETSSEYQKKAAELETQLNLIQYIQDYVTDEKNKYGLIPANLGVTDAALVKLIEEYNTALLERMKLLRTTNEQNPVITQMEDQLVTVRANIVSSINSLKDGINIARQDVALKDNQFMSRIKSVPTQERQYIEIKRQQQIKETLYLFLFQKREETALTLASTVQPAKIIDKADYLPDPVAPRKMVILFLCVILGMCIPVVWIFVYEFFHDYVEDTKEFKSKIEAPFAGQIANSTSKEPIVVRAGNVSPEAELFRLVRTNLHFMLPSRSTNPCVLITSTINGEGKTFIALNLAMSVALTGKKVVVIGLDIRKPQLANYLHLKNKGRLTEFLADDTIELNDIIVPSGISANLDVIPAGPIPPNPSELLLSERLDNLFEQLKKQYDYIIIDSAPIGLVSDTFVLNKFVDATLYVSRAKYTPRDCVDFINDLYQKKRLNNMSCVLNGAETKVSSYGYGYGYGHNIKK</sequence>
<dbReference type="SUPFAM" id="SSF52540">
    <property type="entry name" value="P-loop containing nucleoside triphosphate hydrolases"/>
    <property type="match status" value="1"/>
</dbReference>
<dbReference type="Pfam" id="PF02706">
    <property type="entry name" value="Wzz"/>
    <property type="match status" value="1"/>
</dbReference>
<evidence type="ECO:0000256" key="15">
    <source>
        <dbReference type="ARBA" id="ARBA00051245"/>
    </source>
</evidence>
<evidence type="ECO:0000256" key="13">
    <source>
        <dbReference type="ARBA" id="ARBA00023136"/>
    </source>
</evidence>
<evidence type="ECO:0000256" key="8">
    <source>
        <dbReference type="ARBA" id="ARBA00022692"/>
    </source>
</evidence>
<comment type="similarity">
    <text evidence="3">Belongs to the etk/wzc family.</text>
</comment>
<evidence type="ECO:0000259" key="17">
    <source>
        <dbReference type="Pfam" id="PF02706"/>
    </source>
</evidence>
<dbReference type="EMBL" id="JADIMG010000002">
    <property type="protein sequence ID" value="MBO8458734.1"/>
    <property type="molecule type" value="Genomic_DNA"/>
</dbReference>
<comment type="similarity">
    <text evidence="2">Belongs to the CpsD/CapB family.</text>
</comment>
<evidence type="ECO:0000259" key="19">
    <source>
        <dbReference type="Pfam" id="PF13807"/>
    </source>
</evidence>